<evidence type="ECO:0000313" key="6">
    <source>
        <dbReference type="Proteomes" id="UP000823641"/>
    </source>
</evidence>
<accession>A0A9D9HSQ9</accession>
<dbReference type="GO" id="GO:1990281">
    <property type="term" value="C:efflux pump complex"/>
    <property type="evidence" value="ECO:0007669"/>
    <property type="project" value="TreeGrafter"/>
</dbReference>
<dbReference type="NCBIfam" id="TIGR01730">
    <property type="entry name" value="RND_mfp"/>
    <property type="match status" value="1"/>
</dbReference>
<gene>
    <name evidence="5" type="ORF">IAA73_04530</name>
</gene>
<evidence type="ECO:0000256" key="2">
    <source>
        <dbReference type="SAM" id="SignalP"/>
    </source>
</evidence>
<feature type="chain" id="PRO_5039481202" evidence="2">
    <location>
        <begin position="22"/>
        <end position="342"/>
    </location>
</feature>
<organism evidence="5 6">
    <name type="scientific">Candidatus Gallipaludibacter merdavium</name>
    <dbReference type="NCBI Taxonomy" id="2840839"/>
    <lineage>
        <taxon>Bacteria</taxon>
        <taxon>Pseudomonadati</taxon>
        <taxon>Bacteroidota</taxon>
        <taxon>Bacteroidia</taxon>
        <taxon>Bacteroidales</taxon>
        <taxon>Candidatus Gallipaludibacter</taxon>
    </lineage>
</organism>
<dbReference type="InterPro" id="IPR058637">
    <property type="entry name" value="YknX-like_C"/>
</dbReference>
<comment type="caution">
    <text evidence="5">The sequence shown here is derived from an EMBL/GenBank/DDBJ whole genome shotgun (WGS) entry which is preliminary data.</text>
</comment>
<evidence type="ECO:0000256" key="1">
    <source>
        <dbReference type="ARBA" id="ARBA00009477"/>
    </source>
</evidence>
<dbReference type="PROSITE" id="PS51257">
    <property type="entry name" value="PROKAR_LIPOPROTEIN"/>
    <property type="match status" value="1"/>
</dbReference>
<name>A0A9D9HSQ9_9BACT</name>
<dbReference type="Gene3D" id="1.10.287.470">
    <property type="entry name" value="Helix hairpin bin"/>
    <property type="match status" value="1"/>
</dbReference>
<comment type="similarity">
    <text evidence="1">Belongs to the membrane fusion protein (MFP) (TC 8.A.1) family.</text>
</comment>
<dbReference type="Pfam" id="PF25989">
    <property type="entry name" value="YknX_C"/>
    <property type="match status" value="1"/>
</dbReference>
<dbReference type="Gene3D" id="2.40.30.170">
    <property type="match status" value="1"/>
</dbReference>
<evidence type="ECO:0000259" key="4">
    <source>
        <dbReference type="Pfam" id="PF25989"/>
    </source>
</evidence>
<evidence type="ECO:0000313" key="5">
    <source>
        <dbReference type="EMBL" id="MBO8459584.1"/>
    </source>
</evidence>
<feature type="domain" description="YknX-like C-terminal permuted SH3-like" evidence="4">
    <location>
        <begin position="273"/>
        <end position="339"/>
    </location>
</feature>
<reference evidence="5" key="2">
    <citation type="journal article" date="2021" name="PeerJ">
        <title>Extensive microbial diversity within the chicken gut microbiome revealed by metagenomics and culture.</title>
        <authorList>
            <person name="Gilroy R."/>
            <person name="Ravi A."/>
            <person name="Getino M."/>
            <person name="Pursley I."/>
            <person name="Horton D.L."/>
            <person name="Alikhan N.F."/>
            <person name="Baker D."/>
            <person name="Gharbi K."/>
            <person name="Hall N."/>
            <person name="Watson M."/>
            <person name="Adriaenssens E.M."/>
            <person name="Foster-Nyarko E."/>
            <person name="Jarju S."/>
            <person name="Secka A."/>
            <person name="Antonio M."/>
            <person name="Oren A."/>
            <person name="Chaudhuri R.R."/>
            <person name="La Ragione R."/>
            <person name="Hildebrand F."/>
            <person name="Pallen M.J."/>
        </authorList>
    </citation>
    <scope>NUCLEOTIDE SEQUENCE</scope>
    <source>
        <strain evidence="5">G3-3990</strain>
    </source>
</reference>
<dbReference type="InterPro" id="IPR058792">
    <property type="entry name" value="Beta-barrel_RND_2"/>
</dbReference>
<dbReference type="Pfam" id="PF25954">
    <property type="entry name" value="Beta-barrel_RND_2"/>
    <property type="match status" value="1"/>
</dbReference>
<dbReference type="InterPro" id="IPR006143">
    <property type="entry name" value="RND_pump_MFP"/>
</dbReference>
<dbReference type="EMBL" id="JADIMG010000045">
    <property type="protein sequence ID" value="MBO8459584.1"/>
    <property type="molecule type" value="Genomic_DNA"/>
</dbReference>
<feature type="signal peptide" evidence="2">
    <location>
        <begin position="1"/>
        <end position="21"/>
    </location>
</feature>
<protein>
    <submittedName>
        <fullName evidence="5">Efflux RND transporter periplasmic adaptor subunit</fullName>
    </submittedName>
</protein>
<dbReference type="AlphaFoldDB" id="A0A9D9HSQ9"/>
<keyword evidence="2" id="KW-0732">Signal</keyword>
<dbReference type="Gene3D" id="2.40.50.100">
    <property type="match status" value="1"/>
</dbReference>
<reference evidence="5" key="1">
    <citation type="submission" date="2020-10" db="EMBL/GenBank/DDBJ databases">
        <authorList>
            <person name="Gilroy R."/>
        </authorList>
    </citation>
    <scope>NUCLEOTIDE SEQUENCE</scope>
    <source>
        <strain evidence="5">G3-3990</strain>
    </source>
</reference>
<proteinExistence type="inferred from homology"/>
<dbReference type="Gene3D" id="2.40.420.20">
    <property type="match status" value="1"/>
</dbReference>
<dbReference type="GO" id="GO:0015562">
    <property type="term" value="F:efflux transmembrane transporter activity"/>
    <property type="evidence" value="ECO:0007669"/>
    <property type="project" value="TreeGrafter"/>
</dbReference>
<dbReference type="PANTHER" id="PTHR30469">
    <property type="entry name" value="MULTIDRUG RESISTANCE PROTEIN MDTA"/>
    <property type="match status" value="1"/>
</dbReference>
<dbReference type="SUPFAM" id="SSF111369">
    <property type="entry name" value="HlyD-like secretion proteins"/>
    <property type="match status" value="1"/>
</dbReference>
<dbReference type="PANTHER" id="PTHR30469:SF20">
    <property type="entry name" value="EFFLUX RND TRANSPORTER PERIPLASMIC ADAPTOR SUBUNIT"/>
    <property type="match status" value="1"/>
</dbReference>
<evidence type="ECO:0000259" key="3">
    <source>
        <dbReference type="Pfam" id="PF25954"/>
    </source>
</evidence>
<feature type="domain" description="CusB-like beta-barrel" evidence="3">
    <location>
        <begin position="193"/>
        <end position="262"/>
    </location>
</feature>
<sequence>MKSYYILLPALLLLGSCSTGKVQEENISETSVRVRTLTLDSSYIGSPHRNYVGTIEAQTTVSLSFSNGGLITSLPLSEGQKARKGQLLGKLDPQTAQSSYNAARSTLEQAEDGYKRAKKVYEQGSLPEVKWIEIQSKVEQARAMEQIAKKTLNDCNIYAPFNGMVGSYLLEEGSNALPMQPVMTFLNIDTVIVKFSVPENEISSVQLGDELSIVVAALDYKHFNCHITEKGVTANTLSHSYMVKATLANKDYSLLPGMVSKVLYGPSSEEHTLNIPANIIQTGSEGYYVWVNDNGTAKRQDVEVGNYVGDNVIIKEGLHIGQQIIIEGYLKLSDGCKIEAVS</sequence>
<dbReference type="Proteomes" id="UP000823641">
    <property type="component" value="Unassembled WGS sequence"/>
</dbReference>